<sequence length="67" mass="7454">MRGGNGNRKRGNRLRDEEVQQGEVATARRAIGQLEKDWKAMSKNVGKAREGLSGWSFLGEETLPIRG</sequence>
<protein>
    <submittedName>
        <fullName evidence="2">Uncharacterized protein</fullName>
    </submittedName>
</protein>
<organism evidence="2 3">
    <name type="scientific">Solanum tuberosum</name>
    <name type="common">Potato</name>
    <dbReference type="NCBI Taxonomy" id="4113"/>
    <lineage>
        <taxon>Eukaryota</taxon>
        <taxon>Viridiplantae</taxon>
        <taxon>Streptophyta</taxon>
        <taxon>Embryophyta</taxon>
        <taxon>Tracheophyta</taxon>
        <taxon>Spermatophyta</taxon>
        <taxon>Magnoliopsida</taxon>
        <taxon>eudicotyledons</taxon>
        <taxon>Gunneridae</taxon>
        <taxon>Pentapetalae</taxon>
        <taxon>asterids</taxon>
        <taxon>lamiids</taxon>
        <taxon>Solanales</taxon>
        <taxon>Solanaceae</taxon>
        <taxon>Solanoideae</taxon>
        <taxon>Solaneae</taxon>
        <taxon>Solanum</taxon>
    </lineage>
</organism>
<name>A0ABQ7WKT2_SOLTU</name>
<dbReference type="Proteomes" id="UP000826656">
    <property type="component" value="Unassembled WGS sequence"/>
</dbReference>
<keyword evidence="3" id="KW-1185">Reference proteome</keyword>
<proteinExistence type="predicted"/>
<feature type="region of interest" description="Disordered" evidence="1">
    <location>
        <begin position="1"/>
        <end position="24"/>
    </location>
</feature>
<dbReference type="EMBL" id="JAIVGD010000001">
    <property type="protein sequence ID" value="KAH0781372.1"/>
    <property type="molecule type" value="Genomic_DNA"/>
</dbReference>
<evidence type="ECO:0000313" key="3">
    <source>
        <dbReference type="Proteomes" id="UP000826656"/>
    </source>
</evidence>
<accession>A0ABQ7WKT2</accession>
<gene>
    <name evidence="2" type="ORF">KY290_000970</name>
</gene>
<evidence type="ECO:0000256" key="1">
    <source>
        <dbReference type="SAM" id="MobiDB-lite"/>
    </source>
</evidence>
<comment type="caution">
    <text evidence="2">The sequence shown here is derived from an EMBL/GenBank/DDBJ whole genome shotgun (WGS) entry which is preliminary data.</text>
</comment>
<reference evidence="2 3" key="1">
    <citation type="journal article" date="2021" name="bioRxiv">
        <title>Chromosome-scale and haplotype-resolved genome assembly of a tetraploid potato cultivar.</title>
        <authorList>
            <person name="Sun H."/>
            <person name="Jiao W.-B."/>
            <person name="Krause K."/>
            <person name="Campoy J.A."/>
            <person name="Goel M."/>
            <person name="Folz-Donahue K."/>
            <person name="Kukat C."/>
            <person name="Huettel B."/>
            <person name="Schneeberger K."/>
        </authorList>
    </citation>
    <scope>NUCLEOTIDE SEQUENCE [LARGE SCALE GENOMIC DNA]</scope>
    <source>
        <strain evidence="2">SolTubOtavaFocal</strain>
        <tissue evidence="2">Leaves</tissue>
    </source>
</reference>
<evidence type="ECO:0000313" key="2">
    <source>
        <dbReference type="EMBL" id="KAH0781372.1"/>
    </source>
</evidence>